<sequence>MPAGNPANRPATRLACTLAVLAACCLLSQGVSAQGSGDATALRQIYQNLVPELDHNAFQRQLYLYSEESPSTVKGEIYAVMDYPFTTVRYALNESSQGPMNWCDMLMLHPNIKYCLASDGSSGSTLTVNISKEEAPEKLSSTSRVQFNYDAAITGPEYFQVRLNADSGPLNTRDYRIVMEATALGGHRTFLHLTYAYGYGVVGRLALKGYLATFGRGRIGFTNLADPSAAQPKYIEGVRGLAERNTMRYYLAIDAYLGALSSPLDRRLEQRLSNWFSASEQYPRQLHEIGRQQYMQMKRDEYLRLQTKP</sequence>
<evidence type="ECO:0000313" key="2">
    <source>
        <dbReference type="EMBL" id="AOZ10825.1"/>
    </source>
</evidence>
<keyword evidence="3" id="KW-1185">Reference proteome</keyword>
<proteinExistence type="predicted"/>
<evidence type="ECO:0000256" key="1">
    <source>
        <dbReference type="SAM" id="SignalP"/>
    </source>
</evidence>
<accession>A0ABM6FFX4</accession>
<evidence type="ECO:0000313" key="3">
    <source>
        <dbReference type="Proteomes" id="UP000177515"/>
    </source>
</evidence>
<feature type="chain" id="PRO_5045787919" evidence="1">
    <location>
        <begin position="34"/>
        <end position="309"/>
    </location>
</feature>
<gene>
    <name evidence="2" type="ORF">BKK80_26320</name>
</gene>
<reference evidence="2 3" key="1">
    <citation type="submission" date="2016-10" db="EMBL/GenBank/DDBJ databases">
        <title>Complete genome sequences of three Cupriavidus strains isolated from various Malaysian environments.</title>
        <authorList>
            <person name="Abdullah A.A.-A."/>
            <person name="Shafie N.A.H."/>
            <person name="Lau N.S."/>
        </authorList>
    </citation>
    <scope>NUCLEOTIDE SEQUENCE [LARGE SCALE GENOMIC DNA]</scope>
    <source>
        <strain evidence="2 3">USMAA1020</strain>
    </source>
</reference>
<organism evidence="2 3">
    <name type="scientific">Cupriavidus malaysiensis</name>
    <dbReference type="NCBI Taxonomy" id="367825"/>
    <lineage>
        <taxon>Bacteria</taxon>
        <taxon>Pseudomonadati</taxon>
        <taxon>Pseudomonadota</taxon>
        <taxon>Betaproteobacteria</taxon>
        <taxon>Burkholderiales</taxon>
        <taxon>Burkholderiaceae</taxon>
        <taxon>Cupriavidus</taxon>
    </lineage>
</organism>
<dbReference type="EMBL" id="CP017755">
    <property type="protein sequence ID" value="AOZ10825.1"/>
    <property type="molecule type" value="Genomic_DNA"/>
</dbReference>
<protein>
    <submittedName>
        <fullName evidence="2">Uncharacterized protein</fullName>
    </submittedName>
</protein>
<name>A0ABM6FFX4_9BURK</name>
<dbReference type="Proteomes" id="UP000177515">
    <property type="component" value="Chromosome 2"/>
</dbReference>
<feature type="signal peptide" evidence="1">
    <location>
        <begin position="1"/>
        <end position="33"/>
    </location>
</feature>
<keyword evidence="1" id="KW-0732">Signal</keyword>